<dbReference type="Gene3D" id="1.10.10.10">
    <property type="entry name" value="Winged helix-like DNA-binding domain superfamily/Winged helix DNA-binding domain"/>
    <property type="match status" value="1"/>
</dbReference>
<feature type="domain" description="HTH lysR-type" evidence="5">
    <location>
        <begin position="21"/>
        <end position="76"/>
    </location>
</feature>
<dbReference type="GO" id="GO:0003700">
    <property type="term" value="F:DNA-binding transcription factor activity"/>
    <property type="evidence" value="ECO:0007669"/>
    <property type="project" value="InterPro"/>
</dbReference>
<sequence length="319" mass="34036">MSNATPASSVLYARLVAKARLRHLQLLVAVADSGSVRRAAEQIGMSQPAATQALADIEGLLAAPLFERHVRGMRLTAAGRAVVPMARNTLSALRASTDTVHALQAGAGGVLRVGAITAGVSGLLCRVLPSFAARYPALRIEVLEAPGDQLLADVMSGRVDMALCRRPRELPAPCTFERLAPDVPWIAAGRRHPLVRKAQPTLADLRAARWMEPVRGIGVRRVFDALFDPPDAPKPELHPISTTSLPLVLELLRSHRVLTLVPRSIIAPFVEWGLVARVPYEFGGEFEGLGVLQSPENDSPAVAACLAALREAARSEGPA</sequence>
<dbReference type="OrthoDB" id="8816280at2"/>
<comment type="caution">
    <text evidence="6">The sequence shown here is derived from an EMBL/GenBank/DDBJ whole genome shotgun (WGS) entry which is preliminary data.</text>
</comment>
<dbReference type="AlphaFoldDB" id="A0A3S0ZQK5"/>
<protein>
    <submittedName>
        <fullName evidence="6">LysR family transcriptional regulator</fullName>
    </submittedName>
</protein>
<dbReference type="Proteomes" id="UP000281118">
    <property type="component" value="Unassembled WGS sequence"/>
</dbReference>
<dbReference type="InterPro" id="IPR000847">
    <property type="entry name" value="LysR_HTH_N"/>
</dbReference>
<dbReference type="Pfam" id="PF00126">
    <property type="entry name" value="HTH_1"/>
    <property type="match status" value="1"/>
</dbReference>
<dbReference type="InterPro" id="IPR036388">
    <property type="entry name" value="WH-like_DNA-bd_sf"/>
</dbReference>
<dbReference type="InterPro" id="IPR005119">
    <property type="entry name" value="LysR_subst-bd"/>
</dbReference>
<dbReference type="PANTHER" id="PTHR30419">
    <property type="entry name" value="HTH-TYPE TRANSCRIPTIONAL REGULATOR YBHD"/>
    <property type="match status" value="1"/>
</dbReference>
<dbReference type="Pfam" id="PF03466">
    <property type="entry name" value="LysR_substrate"/>
    <property type="match status" value="1"/>
</dbReference>
<dbReference type="InterPro" id="IPR036390">
    <property type="entry name" value="WH_DNA-bd_sf"/>
</dbReference>
<dbReference type="GO" id="GO:0005829">
    <property type="term" value="C:cytosol"/>
    <property type="evidence" value="ECO:0007669"/>
    <property type="project" value="TreeGrafter"/>
</dbReference>
<gene>
    <name evidence="6" type="ORF">EJP67_21490</name>
</gene>
<name>A0A3S0ZQK5_9BURK</name>
<dbReference type="PROSITE" id="PS50931">
    <property type="entry name" value="HTH_LYSR"/>
    <property type="match status" value="1"/>
</dbReference>
<dbReference type="GO" id="GO:0003677">
    <property type="term" value="F:DNA binding"/>
    <property type="evidence" value="ECO:0007669"/>
    <property type="project" value="UniProtKB-KW"/>
</dbReference>
<dbReference type="Gene3D" id="3.40.190.10">
    <property type="entry name" value="Periplasmic binding protein-like II"/>
    <property type="match status" value="2"/>
</dbReference>
<dbReference type="PANTHER" id="PTHR30419:SF8">
    <property type="entry name" value="NITROGEN ASSIMILATION TRANSCRIPTIONAL ACTIVATOR-RELATED"/>
    <property type="match status" value="1"/>
</dbReference>
<dbReference type="SUPFAM" id="SSF53850">
    <property type="entry name" value="Periplasmic binding protein-like II"/>
    <property type="match status" value="1"/>
</dbReference>
<dbReference type="RefSeq" id="WP_126023730.1">
    <property type="nucleotide sequence ID" value="NZ_RXFT01000009.1"/>
</dbReference>
<evidence type="ECO:0000313" key="6">
    <source>
        <dbReference type="EMBL" id="RUR69633.1"/>
    </source>
</evidence>
<evidence type="ECO:0000256" key="2">
    <source>
        <dbReference type="ARBA" id="ARBA00023015"/>
    </source>
</evidence>
<evidence type="ECO:0000313" key="7">
    <source>
        <dbReference type="Proteomes" id="UP000281118"/>
    </source>
</evidence>
<keyword evidence="4" id="KW-0804">Transcription</keyword>
<dbReference type="EMBL" id="RXFT01000009">
    <property type="protein sequence ID" value="RUR69633.1"/>
    <property type="molecule type" value="Genomic_DNA"/>
</dbReference>
<evidence type="ECO:0000256" key="3">
    <source>
        <dbReference type="ARBA" id="ARBA00023125"/>
    </source>
</evidence>
<evidence type="ECO:0000259" key="5">
    <source>
        <dbReference type="PROSITE" id="PS50931"/>
    </source>
</evidence>
<evidence type="ECO:0000256" key="1">
    <source>
        <dbReference type="ARBA" id="ARBA00009437"/>
    </source>
</evidence>
<proteinExistence type="inferred from homology"/>
<organism evidence="6 7">
    <name type="scientific">Variovorax guangxiensis</name>
    <dbReference type="NCBI Taxonomy" id="1775474"/>
    <lineage>
        <taxon>Bacteria</taxon>
        <taxon>Pseudomonadati</taxon>
        <taxon>Pseudomonadota</taxon>
        <taxon>Betaproteobacteria</taxon>
        <taxon>Burkholderiales</taxon>
        <taxon>Comamonadaceae</taxon>
        <taxon>Variovorax</taxon>
    </lineage>
</organism>
<keyword evidence="2" id="KW-0805">Transcription regulation</keyword>
<accession>A0A3S0ZQK5</accession>
<dbReference type="SUPFAM" id="SSF46785">
    <property type="entry name" value="Winged helix' DNA-binding domain"/>
    <property type="match status" value="1"/>
</dbReference>
<reference evidence="6 7" key="1">
    <citation type="submission" date="2018-12" db="EMBL/GenBank/DDBJ databases">
        <title>The genome sequences of Variovorax guangxiensis DSM 27352.</title>
        <authorList>
            <person name="Gao J."/>
            <person name="Sun J."/>
        </authorList>
    </citation>
    <scope>NUCLEOTIDE SEQUENCE [LARGE SCALE GENOMIC DNA]</scope>
    <source>
        <strain evidence="6 7">DSM 27352</strain>
    </source>
</reference>
<keyword evidence="3" id="KW-0238">DNA-binding</keyword>
<comment type="similarity">
    <text evidence="1">Belongs to the LysR transcriptional regulatory family.</text>
</comment>
<evidence type="ECO:0000256" key="4">
    <source>
        <dbReference type="ARBA" id="ARBA00023163"/>
    </source>
</evidence>
<dbReference type="InterPro" id="IPR050950">
    <property type="entry name" value="HTH-type_LysR_regulators"/>
</dbReference>